<sequence length="568" mass="64955">MVASLLELPSEVIILIVYHLPLRDIIACKQSCHRVRTLIKDSQLLQRHFQTMSCGVEDLFVPGICSSELLESLEQWEVAWRKVDIGERFARHRYHNILWTVEYVVQSGHVAAMRMGDSDWHAPPGWSYADISRVLIEGDEGPQDSELGWTNIQLGNAIIPKGYVLDVSQDLVVVAFYRDAIWKRMHIQFLRFTTGKSHDLASNWTFELDLKCKSPSDCEIGMEVMGSYLVMIVTHKTRTRLPGWHQRIYFVDWTRGYTHCVRRVPEGTYFPIIAFVSKDVIVLARKHDFSLEICNITKGKRNSLFTLRTVCVLKLPSLQPSARVRLQLRNRTPLAGNPSTPLPLGSSRLPFRSSPADAVLGFDIQLRRPGPEDRKFSFWVHHSVLRKYAAEAMRPPRCAAPAARNPRTAMGFVSRLVKRVDHAFASAPARQWHEWGPQSTRWRECSDEIRDRQTLAGTRCAVAQQGSLLLMDFNPGRLAKLRAQGPSKDPSLWAVVNPTVISAGRFFRHDIISRLPYCASVNSTIKNRVLMDDEWVLQFEEEGLFGWEGYIDFHSIIRPESCTEKHDK</sequence>
<keyword evidence="3" id="KW-1185">Reference proteome</keyword>
<evidence type="ECO:0000313" key="3">
    <source>
        <dbReference type="Proteomes" id="UP001201163"/>
    </source>
</evidence>
<gene>
    <name evidence="2" type="ORF">EDB92DRAFT_1623317</name>
</gene>
<feature type="domain" description="F-box" evidence="1">
    <location>
        <begin position="2"/>
        <end position="48"/>
    </location>
</feature>
<dbReference type="InterPro" id="IPR001810">
    <property type="entry name" value="F-box_dom"/>
</dbReference>
<dbReference type="EMBL" id="JAKELL010000096">
    <property type="protein sequence ID" value="KAH8982823.1"/>
    <property type="molecule type" value="Genomic_DNA"/>
</dbReference>
<accession>A0AAD4Q9L3</accession>
<organism evidence="2 3">
    <name type="scientific">Lactarius akahatsu</name>
    <dbReference type="NCBI Taxonomy" id="416441"/>
    <lineage>
        <taxon>Eukaryota</taxon>
        <taxon>Fungi</taxon>
        <taxon>Dikarya</taxon>
        <taxon>Basidiomycota</taxon>
        <taxon>Agaricomycotina</taxon>
        <taxon>Agaricomycetes</taxon>
        <taxon>Russulales</taxon>
        <taxon>Russulaceae</taxon>
        <taxon>Lactarius</taxon>
    </lineage>
</organism>
<dbReference type="Gene3D" id="1.20.1280.50">
    <property type="match status" value="1"/>
</dbReference>
<dbReference type="SUPFAM" id="SSF81383">
    <property type="entry name" value="F-box domain"/>
    <property type="match status" value="1"/>
</dbReference>
<evidence type="ECO:0000313" key="2">
    <source>
        <dbReference type="EMBL" id="KAH8982823.1"/>
    </source>
</evidence>
<dbReference type="InterPro" id="IPR036047">
    <property type="entry name" value="F-box-like_dom_sf"/>
</dbReference>
<proteinExistence type="predicted"/>
<reference evidence="2" key="1">
    <citation type="submission" date="2022-01" db="EMBL/GenBank/DDBJ databases">
        <title>Comparative genomics reveals a dynamic genome evolution in the ectomycorrhizal milk-cap (Lactarius) mushrooms.</title>
        <authorList>
            <consortium name="DOE Joint Genome Institute"/>
            <person name="Lebreton A."/>
            <person name="Tang N."/>
            <person name="Kuo A."/>
            <person name="LaButti K."/>
            <person name="Drula E."/>
            <person name="Barry K."/>
            <person name="Clum A."/>
            <person name="Lipzen A."/>
            <person name="Mousain D."/>
            <person name="Ng V."/>
            <person name="Wang R."/>
            <person name="Wang X."/>
            <person name="Dai Y."/>
            <person name="Henrissat B."/>
            <person name="Grigoriev I.V."/>
            <person name="Guerin-Laguette A."/>
            <person name="Yu F."/>
            <person name="Martin F.M."/>
        </authorList>
    </citation>
    <scope>NUCLEOTIDE SEQUENCE</scope>
    <source>
        <strain evidence="2">QP</strain>
    </source>
</reference>
<dbReference type="PROSITE" id="PS50181">
    <property type="entry name" value="FBOX"/>
    <property type="match status" value="1"/>
</dbReference>
<dbReference type="Proteomes" id="UP001201163">
    <property type="component" value="Unassembled WGS sequence"/>
</dbReference>
<dbReference type="AlphaFoldDB" id="A0AAD4Q9L3"/>
<comment type="caution">
    <text evidence="2">The sequence shown here is derived from an EMBL/GenBank/DDBJ whole genome shotgun (WGS) entry which is preliminary data.</text>
</comment>
<evidence type="ECO:0000259" key="1">
    <source>
        <dbReference type="PROSITE" id="PS50181"/>
    </source>
</evidence>
<name>A0AAD4Q9L3_9AGAM</name>
<protein>
    <recommendedName>
        <fullName evidence="1">F-box domain-containing protein</fullName>
    </recommendedName>
</protein>
<dbReference type="Pfam" id="PF12937">
    <property type="entry name" value="F-box-like"/>
    <property type="match status" value="1"/>
</dbReference>